<comment type="caution">
    <text evidence="1">The sequence shown here is derived from an EMBL/GenBank/DDBJ whole genome shotgun (WGS) entry which is preliminary data.</text>
</comment>
<proteinExistence type="predicted"/>
<gene>
    <name evidence="1" type="ORF">DN052_01590</name>
</gene>
<reference evidence="1 2" key="1">
    <citation type="submission" date="2018-06" db="EMBL/GenBank/DDBJ databases">
        <title>Draft sequence of Acidithiobacillus ferrooxidans CCM 4253.</title>
        <authorList>
            <person name="Moya-Beltran A."/>
            <person name="Castro M."/>
            <person name="Covarrubias P.C."/>
            <person name="Issotta F."/>
            <person name="Janiczek O."/>
            <person name="Mandl M."/>
            <person name="Kucera J."/>
            <person name="Quatrini R."/>
        </authorList>
    </citation>
    <scope>NUCLEOTIDE SEQUENCE [LARGE SCALE GENOMIC DNA]</scope>
    <source>
        <strain evidence="1 2">CCM 4253</strain>
    </source>
</reference>
<dbReference type="OrthoDB" id="9342812at2"/>
<dbReference type="RefSeq" id="WP_055448962.1">
    <property type="nucleotide sequence ID" value="NZ_AP025160.1"/>
</dbReference>
<dbReference type="Proteomes" id="UP000248886">
    <property type="component" value="Unassembled WGS sequence"/>
</dbReference>
<accession>A0A2W1KH95</accession>
<name>A0A2W1KH95_ACIFR</name>
<evidence type="ECO:0000313" key="2">
    <source>
        <dbReference type="Proteomes" id="UP000248886"/>
    </source>
</evidence>
<protein>
    <submittedName>
        <fullName evidence="1">Uncharacterized protein</fullName>
    </submittedName>
</protein>
<dbReference type="EMBL" id="QKQP01000001">
    <property type="protein sequence ID" value="PZD81795.1"/>
    <property type="molecule type" value="Genomic_DNA"/>
</dbReference>
<organism evidence="1 2">
    <name type="scientific">Acidithiobacillus ferrooxidans</name>
    <name type="common">Thiobacillus ferrooxidans</name>
    <dbReference type="NCBI Taxonomy" id="920"/>
    <lineage>
        <taxon>Bacteria</taxon>
        <taxon>Pseudomonadati</taxon>
        <taxon>Pseudomonadota</taxon>
        <taxon>Acidithiobacillia</taxon>
        <taxon>Acidithiobacillales</taxon>
        <taxon>Acidithiobacillaceae</taxon>
        <taxon>Acidithiobacillus</taxon>
    </lineage>
</organism>
<sequence length="68" mass="7734">MRAKDEVAAVLMGPAPCDGCDHRSACRSEKLACLDFQRWVNTGSMKTREERNPTSKIYRMVFRGERVA</sequence>
<dbReference type="AlphaFoldDB" id="A0A2W1KH95"/>
<evidence type="ECO:0000313" key="1">
    <source>
        <dbReference type="EMBL" id="PZD81795.1"/>
    </source>
</evidence>